<dbReference type="EMBL" id="CAFBSG010000018">
    <property type="protein sequence ID" value="CAB5240822.1"/>
    <property type="molecule type" value="Genomic_DNA"/>
</dbReference>
<reference evidence="1" key="1">
    <citation type="submission" date="2020-05" db="EMBL/GenBank/DDBJ databases">
        <authorList>
            <person name="Chiriac C."/>
            <person name="Salcher M."/>
            <person name="Ghai R."/>
            <person name="Kavagutti S V."/>
        </authorList>
    </citation>
    <scope>NUCLEOTIDE SEQUENCE</scope>
</reference>
<name>A0A6J7XSR2_9ZZZZ</name>
<organism evidence="1">
    <name type="scientific">freshwater metagenome</name>
    <dbReference type="NCBI Taxonomy" id="449393"/>
    <lineage>
        <taxon>unclassified sequences</taxon>
        <taxon>metagenomes</taxon>
        <taxon>ecological metagenomes</taxon>
    </lineage>
</organism>
<evidence type="ECO:0000313" key="1">
    <source>
        <dbReference type="EMBL" id="CAB5240822.1"/>
    </source>
</evidence>
<accession>A0A6J7XSR2</accession>
<sequence>MAALAVVTIDPLPVTSIFLMTSRLNRITAVTLTPKTRSHSASSNSSKGTKSSIMPALLIKISIFSPAASNARAIVLESRRSPATIFTLNPRAFSSLCNSRRRGCTRSIPTAVPPSSMKRTIVAFPMPEPAPVMIATFPANRVDISTPHRVQVMACRACPNYDFK</sequence>
<protein>
    <submittedName>
        <fullName evidence="1">Unannotated protein</fullName>
    </submittedName>
</protein>
<dbReference type="AlphaFoldDB" id="A0A6J7XSR2"/>
<gene>
    <name evidence="1" type="ORF">UFOPK3554_01070</name>
</gene>
<proteinExistence type="predicted"/>